<evidence type="ECO:0000256" key="2">
    <source>
        <dbReference type="ARBA" id="ARBA00023015"/>
    </source>
</evidence>
<organism evidence="6 7">
    <name type="scientific">Sporolactobacillus mangiferae</name>
    <dbReference type="NCBI Taxonomy" id="2940498"/>
    <lineage>
        <taxon>Bacteria</taxon>
        <taxon>Bacillati</taxon>
        <taxon>Bacillota</taxon>
        <taxon>Bacilli</taxon>
        <taxon>Bacillales</taxon>
        <taxon>Sporolactobacillaceae</taxon>
        <taxon>Sporolactobacillus</taxon>
    </lineage>
</organism>
<evidence type="ECO:0000256" key="1">
    <source>
        <dbReference type="ARBA" id="ARBA00009437"/>
    </source>
</evidence>
<sequence length="297" mass="33722">MNIQDLNYFHQLVLDQSFTKVAGHFHVSQPTITLAIKRLEKEFGAKLVERNAAHNDLSMTESGMQLYRHIEQILNEWQLAHQEIHALNEQVIRFGMSPAISSYFFPKVTNQLLKTGLLNHLQTYEDGSREVLRSIIDGNIDIGLVGSVAPLLRQQLCAEELKTVPFKIVVAPSSPLARKTSISFREATRYPFVVLNHHFANSIAFEQISRYAGVTPRIIYRTSNIDTLKRIVSHGTAISYIADLTILPGDPIVSIHLTDESQPFLTVMLVYRKTLTLSAHVQQFMNIIRKWNTTKCV</sequence>
<reference evidence="6 7" key="1">
    <citation type="submission" date="2022-05" db="EMBL/GenBank/DDBJ databases">
        <title>Sporolactobacillus sp nov CPB3-1, isolated from tree bark (Mangifera indica L.).</title>
        <authorList>
            <person name="Phuengjayaem S."/>
            <person name="Tanasupawat S."/>
        </authorList>
    </citation>
    <scope>NUCLEOTIDE SEQUENCE [LARGE SCALE GENOMIC DNA]</scope>
    <source>
        <strain evidence="6 7">CPB3-1</strain>
    </source>
</reference>
<evidence type="ECO:0000259" key="5">
    <source>
        <dbReference type="PROSITE" id="PS50931"/>
    </source>
</evidence>
<dbReference type="PROSITE" id="PS50931">
    <property type="entry name" value="HTH_LYSR"/>
    <property type="match status" value="1"/>
</dbReference>
<dbReference type="PRINTS" id="PR00039">
    <property type="entry name" value="HTHLYSR"/>
</dbReference>
<dbReference type="EMBL" id="JAMAST010000001">
    <property type="protein sequence ID" value="MCL1630568.1"/>
    <property type="molecule type" value="Genomic_DNA"/>
</dbReference>
<evidence type="ECO:0000313" key="6">
    <source>
        <dbReference type="EMBL" id="MCL1630568.1"/>
    </source>
</evidence>
<accession>A0ABT0M7I9</accession>
<evidence type="ECO:0000313" key="7">
    <source>
        <dbReference type="Proteomes" id="UP001203004"/>
    </source>
</evidence>
<protein>
    <submittedName>
        <fullName evidence="6">LysR family transcriptional regulator</fullName>
    </submittedName>
</protein>
<dbReference type="Gene3D" id="1.10.10.10">
    <property type="entry name" value="Winged helix-like DNA-binding domain superfamily/Winged helix DNA-binding domain"/>
    <property type="match status" value="1"/>
</dbReference>
<dbReference type="Pfam" id="PF03466">
    <property type="entry name" value="LysR_substrate"/>
    <property type="match status" value="1"/>
</dbReference>
<gene>
    <name evidence="6" type="ORF">M3N64_01195</name>
</gene>
<proteinExistence type="inferred from homology"/>
<comment type="similarity">
    <text evidence="1">Belongs to the LysR transcriptional regulatory family.</text>
</comment>
<dbReference type="InterPro" id="IPR000847">
    <property type="entry name" value="LysR_HTH_N"/>
</dbReference>
<comment type="caution">
    <text evidence="6">The sequence shown here is derived from an EMBL/GenBank/DDBJ whole genome shotgun (WGS) entry which is preliminary data.</text>
</comment>
<dbReference type="InterPro" id="IPR036388">
    <property type="entry name" value="WH-like_DNA-bd_sf"/>
</dbReference>
<dbReference type="Pfam" id="PF00126">
    <property type="entry name" value="HTH_1"/>
    <property type="match status" value="1"/>
</dbReference>
<dbReference type="RefSeq" id="WP_249095926.1">
    <property type="nucleotide sequence ID" value="NZ_JAMAST010000001.1"/>
</dbReference>
<dbReference type="InterPro" id="IPR005119">
    <property type="entry name" value="LysR_subst-bd"/>
</dbReference>
<keyword evidence="4" id="KW-0804">Transcription</keyword>
<keyword evidence="2" id="KW-0805">Transcription regulation</keyword>
<dbReference type="Gene3D" id="3.40.190.290">
    <property type="match status" value="1"/>
</dbReference>
<keyword evidence="3" id="KW-0238">DNA-binding</keyword>
<name>A0ABT0M7I9_9BACL</name>
<dbReference type="Proteomes" id="UP001203004">
    <property type="component" value="Unassembled WGS sequence"/>
</dbReference>
<dbReference type="SUPFAM" id="SSF46785">
    <property type="entry name" value="Winged helix' DNA-binding domain"/>
    <property type="match status" value="1"/>
</dbReference>
<dbReference type="InterPro" id="IPR050950">
    <property type="entry name" value="HTH-type_LysR_regulators"/>
</dbReference>
<evidence type="ECO:0000256" key="4">
    <source>
        <dbReference type="ARBA" id="ARBA00023163"/>
    </source>
</evidence>
<keyword evidence="7" id="KW-1185">Reference proteome</keyword>
<evidence type="ECO:0000256" key="3">
    <source>
        <dbReference type="ARBA" id="ARBA00023125"/>
    </source>
</evidence>
<dbReference type="SUPFAM" id="SSF53850">
    <property type="entry name" value="Periplasmic binding protein-like II"/>
    <property type="match status" value="1"/>
</dbReference>
<dbReference type="InterPro" id="IPR036390">
    <property type="entry name" value="WH_DNA-bd_sf"/>
</dbReference>
<dbReference type="PANTHER" id="PTHR30419">
    <property type="entry name" value="HTH-TYPE TRANSCRIPTIONAL REGULATOR YBHD"/>
    <property type="match status" value="1"/>
</dbReference>
<feature type="domain" description="HTH lysR-type" evidence="5">
    <location>
        <begin position="1"/>
        <end position="58"/>
    </location>
</feature>